<evidence type="ECO:0000256" key="2">
    <source>
        <dbReference type="ARBA" id="ARBA00023125"/>
    </source>
</evidence>
<dbReference type="GO" id="GO:0003677">
    <property type="term" value="F:DNA binding"/>
    <property type="evidence" value="ECO:0007669"/>
    <property type="project" value="UniProtKB-KW"/>
</dbReference>
<keyword evidence="6" id="KW-1185">Reference proteome</keyword>
<keyword evidence="1" id="KW-0805">Transcription regulation</keyword>
<name>A0ABV6L443_9SPHI</name>
<dbReference type="InterPro" id="IPR010982">
    <property type="entry name" value="Lambda_DNA-bd_dom_sf"/>
</dbReference>
<sequence>MPEGEKEITIYDIAARLNVSAATVSRGLKDHPRVSKATKKLIIKTAEEMGYRSNSFASNLRKKQSNVIGVIVPRLNSSFMADVLAGIEKVVNNNNYNLFISQSLESMQKEASNARAMLNSRVDGLLVSVAYDTANFDHFEPFIKRNIPVIFFDRVFDHESCPQIYIDNYKAAYDITGHLIKQGCKRIVHITGNQLRNVYSERFRGYKRALEENNREFDNGLVIINDLSSKAGTEAAAEILKMSPLPDGLFVANDICAVSCMQALKKEGINIPNDIAVAGFNNDPTSCVIEPNLTTVNYKGYEMGEVAAKLMINHLVDKYDLQETHSLILRSELIIRESSLRNGDGNVD</sequence>
<dbReference type="Proteomes" id="UP001589828">
    <property type="component" value="Unassembled WGS sequence"/>
</dbReference>
<dbReference type="Gene3D" id="3.40.50.2300">
    <property type="match status" value="2"/>
</dbReference>
<comment type="caution">
    <text evidence="5">The sequence shown here is derived from an EMBL/GenBank/DDBJ whole genome shotgun (WGS) entry which is preliminary data.</text>
</comment>
<dbReference type="RefSeq" id="WP_377022091.1">
    <property type="nucleotide sequence ID" value="NZ_JBHLTS010000020.1"/>
</dbReference>
<dbReference type="SUPFAM" id="SSF47413">
    <property type="entry name" value="lambda repressor-like DNA-binding domains"/>
    <property type="match status" value="1"/>
</dbReference>
<gene>
    <name evidence="5" type="ORF">ACFFGT_08510</name>
</gene>
<accession>A0ABV6L443</accession>
<dbReference type="CDD" id="cd01392">
    <property type="entry name" value="HTH_LacI"/>
    <property type="match status" value="1"/>
</dbReference>
<dbReference type="EMBL" id="JBHLTS010000020">
    <property type="protein sequence ID" value="MFC0514238.1"/>
    <property type="molecule type" value="Genomic_DNA"/>
</dbReference>
<dbReference type="SUPFAM" id="SSF53822">
    <property type="entry name" value="Periplasmic binding protein-like I"/>
    <property type="match status" value="1"/>
</dbReference>
<dbReference type="PANTHER" id="PTHR30146:SF109">
    <property type="entry name" value="HTH-TYPE TRANSCRIPTIONAL REGULATOR GALS"/>
    <property type="match status" value="1"/>
</dbReference>
<evidence type="ECO:0000313" key="6">
    <source>
        <dbReference type="Proteomes" id="UP001589828"/>
    </source>
</evidence>
<evidence type="ECO:0000256" key="1">
    <source>
        <dbReference type="ARBA" id="ARBA00023015"/>
    </source>
</evidence>
<evidence type="ECO:0000256" key="3">
    <source>
        <dbReference type="ARBA" id="ARBA00023163"/>
    </source>
</evidence>
<feature type="domain" description="HTH lacI-type" evidence="4">
    <location>
        <begin position="8"/>
        <end position="62"/>
    </location>
</feature>
<protein>
    <submittedName>
        <fullName evidence="5">LacI family DNA-binding transcriptional regulator</fullName>
    </submittedName>
</protein>
<dbReference type="InterPro" id="IPR000843">
    <property type="entry name" value="HTH_LacI"/>
</dbReference>
<dbReference type="Pfam" id="PF00356">
    <property type="entry name" value="LacI"/>
    <property type="match status" value="1"/>
</dbReference>
<evidence type="ECO:0000259" key="4">
    <source>
        <dbReference type="PROSITE" id="PS50932"/>
    </source>
</evidence>
<keyword evidence="2 5" id="KW-0238">DNA-binding</keyword>
<organism evidence="5 6">
    <name type="scientific">Mucilaginibacter angelicae</name>
    <dbReference type="NCBI Taxonomy" id="869718"/>
    <lineage>
        <taxon>Bacteria</taxon>
        <taxon>Pseudomonadati</taxon>
        <taxon>Bacteroidota</taxon>
        <taxon>Sphingobacteriia</taxon>
        <taxon>Sphingobacteriales</taxon>
        <taxon>Sphingobacteriaceae</taxon>
        <taxon>Mucilaginibacter</taxon>
    </lineage>
</organism>
<dbReference type="PROSITE" id="PS50932">
    <property type="entry name" value="HTH_LACI_2"/>
    <property type="match status" value="1"/>
</dbReference>
<keyword evidence="3" id="KW-0804">Transcription</keyword>
<dbReference type="CDD" id="cd06267">
    <property type="entry name" value="PBP1_LacI_sugar_binding-like"/>
    <property type="match status" value="1"/>
</dbReference>
<dbReference type="SMART" id="SM00354">
    <property type="entry name" value="HTH_LACI"/>
    <property type="match status" value="1"/>
</dbReference>
<dbReference type="InterPro" id="IPR028082">
    <property type="entry name" value="Peripla_BP_I"/>
</dbReference>
<evidence type="ECO:0000313" key="5">
    <source>
        <dbReference type="EMBL" id="MFC0514238.1"/>
    </source>
</evidence>
<proteinExistence type="predicted"/>
<reference evidence="5 6" key="1">
    <citation type="submission" date="2024-09" db="EMBL/GenBank/DDBJ databases">
        <authorList>
            <person name="Sun Q."/>
            <person name="Mori K."/>
        </authorList>
    </citation>
    <scope>NUCLEOTIDE SEQUENCE [LARGE SCALE GENOMIC DNA]</scope>
    <source>
        <strain evidence="5 6">NCAIM B.02415</strain>
    </source>
</reference>
<dbReference type="PANTHER" id="PTHR30146">
    <property type="entry name" value="LACI-RELATED TRANSCRIPTIONAL REPRESSOR"/>
    <property type="match status" value="1"/>
</dbReference>
<dbReference type="InterPro" id="IPR046335">
    <property type="entry name" value="LacI/GalR-like_sensor"/>
</dbReference>
<dbReference type="Pfam" id="PF13377">
    <property type="entry name" value="Peripla_BP_3"/>
    <property type="match status" value="1"/>
</dbReference>
<dbReference type="Gene3D" id="1.10.260.40">
    <property type="entry name" value="lambda repressor-like DNA-binding domains"/>
    <property type="match status" value="1"/>
</dbReference>